<reference evidence="1" key="2">
    <citation type="submission" date="2022-06" db="UniProtKB">
        <authorList>
            <consortium name="EnsemblMetazoa"/>
        </authorList>
    </citation>
    <scope>IDENTIFICATION</scope>
    <source>
        <strain evidence="1">DF5081</strain>
    </source>
</reference>
<accession>A0A8R1E2D9</accession>
<sequence length="121" mass="14376">MENERKMKRQSTQNADTTMIYFDNPVWDDAKFRQELLDSDDERYSIGETPYIMDDDDTLDDILRDTHHESASNPIEHYETDETILYLNDNDSDHDRFRQPKLLVPTLRSPDAKYEKSLTDL</sequence>
<dbReference type="AlphaFoldDB" id="A0A8R1E2D9"/>
<proteinExistence type="predicted"/>
<protein>
    <submittedName>
        <fullName evidence="1">Uncharacterized protein</fullName>
    </submittedName>
</protein>
<evidence type="ECO:0000313" key="1">
    <source>
        <dbReference type="EnsemblMetazoa" id="CJA16811.1"/>
    </source>
</evidence>
<evidence type="ECO:0000313" key="2">
    <source>
        <dbReference type="Proteomes" id="UP000005237"/>
    </source>
</evidence>
<name>A0A8R1E2D9_CAEJA</name>
<organism evidence="1 2">
    <name type="scientific">Caenorhabditis japonica</name>
    <dbReference type="NCBI Taxonomy" id="281687"/>
    <lineage>
        <taxon>Eukaryota</taxon>
        <taxon>Metazoa</taxon>
        <taxon>Ecdysozoa</taxon>
        <taxon>Nematoda</taxon>
        <taxon>Chromadorea</taxon>
        <taxon>Rhabditida</taxon>
        <taxon>Rhabditina</taxon>
        <taxon>Rhabditomorpha</taxon>
        <taxon>Rhabditoidea</taxon>
        <taxon>Rhabditidae</taxon>
        <taxon>Peloderinae</taxon>
        <taxon>Caenorhabditis</taxon>
    </lineage>
</organism>
<reference evidence="2" key="1">
    <citation type="submission" date="2010-08" db="EMBL/GenBank/DDBJ databases">
        <authorList>
            <consortium name="Caenorhabditis japonica Sequencing Consortium"/>
            <person name="Wilson R.K."/>
        </authorList>
    </citation>
    <scope>NUCLEOTIDE SEQUENCE [LARGE SCALE GENOMIC DNA]</scope>
    <source>
        <strain evidence="2">DF5081</strain>
    </source>
</reference>
<keyword evidence="2" id="KW-1185">Reference proteome</keyword>
<dbReference type="EnsemblMetazoa" id="CJA16811.1">
    <property type="protein sequence ID" value="CJA16811.1"/>
    <property type="gene ID" value="WBGene00136014"/>
</dbReference>
<dbReference type="Proteomes" id="UP000005237">
    <property type="component" value="Unassembled WGS sequence"/>
</dbReference>